<feature type="region of interest" description="Disordered" evidence="1">
    <location>
        <begin position="519"/>
        <end position="541"/>
    </location>
</feature>
<evidence type="ECO:0000313" key="3">
    <source>
        <dbReference type="Proteomes" id="UP000279236"/>
    </source>
</evidence>
<keyword evidence="3" id="KW-1185">Reference proteome</keyword>
<organism evidence="2 3">
    <name type="scientific">Apiotrichum porosum</name>
    <dbReference type="NCBI Taxonomy" id="105984"/>
    <lineage>
        <taxon>Eukaryota</taxon>
        <taxon>Fungi</taxon>
        <taxon>Dikarya</taxon>
        <taxon>Basidiomycota</taxon>
        <taxon>Agaricomycotina</taxon>
        <taxon>Tremellomycetes</taxon>
        <taxon>Trichosporonales</taxon>
        <taxon>Trichosporonaceae</taxon>
        <taxon>Apiotrichum</taxon>
    </lineage>
</organism>
<gene>
    <name evidence="2" type="ORF">EHS24_003592</name>
</gene>
<name>A0A427XEV0_9TREE</name>
<evidence type="ECO:0000256" key="1">
    <source>
        <dbReference type="SAM" id="MobiDB-lite"/>
    </source>
</evidence>
<proteinExistence type="predicted"/>
<dbReference type="RefSeq" id="XP_028472430.1">
    <property type="nucleotide sequence ID" value="XM_028619256.1"/>
</dbReference>
<dbReference type="GeneID" id="39588135"/>
<protein>
    <submittedName>
        <fullName evidence="2">Uncharacterized protein</fullName>
    </submittedName>
</protein>
<dbReference type="AlphaFoldDB" id="A0A427XEV0"/>
<sequence>MTNDRFCGEAITAADAQLPATTIAHIRTVTAQLKEQVSAELELICTAQTSLSTEWNQCTSAATTHTREVDVLAEDVFREACKIRKFTWQGLRLPRSKLPTTAPQCRHCDGRQRMQDQRVHRGRLEQAITKAAKRINDLETKLATSVKHTIGQGVHFTHIAARAMYLVQGERDLRDALEDDPRLLRASSRRSAVAAVVEARQRRTLVDLATPRDLRKRSDGLFEEVWDQYVDFASVAAAGGKIWAANKVILDNWNKKMGKDSARRQGPPVLALPPTRSTARRPKRGKWHCRTCDVIAGAAKRLAYFEDQVAILPPELRSSVLDQARVIAGRLPPSERLKKFMKGMGGIDALSQLCLTTELLSIPFPVAPKRASRIATAASSAPPASLPVVLPVATPAPPPPPPPAPTVECVTSSLDAMTLDTLAPRRQRGLRAHLSSAPIWTPRPIFGMAHAASPANNTTAGQPPASLFPQLASRPPKPPRNLLAAPASATPPTLVLPGQRAALGIAHDDTLQRPIARTPRRPSSRVLDPAIPVSPTTPTAPALSADVRAQATPCDLALDVFTPAADVRGMNPFAPPAFTIRPAMTPRNRLVEERMGQSSHINV</sequence>
<dbReference type="Proteomes" id="UP000279236">
    <property type="component" value="Unassembled WGS sequence"/>
</dbReference>
<accession>A0A427XEV0</accession>
<comment type="caution">
    <text evidence="2">The sequence shown here is derived from an EMBL/GenBank/DDBJ whole genome shotgun (WGS) entry which is preliminary data.</text>
</comment>
<reference evidence="2 3" key="1">
    <citation type="submission" date="2018-11" db="EMBL/GenBank/DDBJ databases">
        <title>Genome sequence of Apiotrichum porosum DSM 27194.</title>
        <authorList>
            <person name="Aliyu H."/>
            <person name="Gorte O."/>
            <person name="Ochsenreither K."/>
        </authorList>
    </citation>
    <scope>NUCLEOTIDE SEQUENCE [LARGE SCALE GENOMIC DNA]</scope>
    <source>
        <strain evidence="2 3">DSM 27194</strain>
    </source>
</reference>
<feature type="region of interest" description="Disordered" evidence="1">
    <location>
        <begin position="452"/>
        <end position="480"/>
    </location>
</feature>
<evidence type="ECO:0000313" key="2">
    <source>
        <dbReference type="EMBL" id="RSH77283.1"/>
    </source>
</evidence>
<feature type="region of interest" description="Disordered" evidence="1">
    <location>
        <begin position="259"/>
        <end position="283"/>
    </location>
</feature>
<dbReference type="EMBL" id="RSCE01000017">
    <property type="protein sequence ID" value="RSH77283.1"/>
    <property type="molecule type" value="Genomic_DNA"/>
</dbReference>